<dbReference type="EMBL" id="BQKI01000085">
    <property type="protein sequence ID" value="GJN33882.1"/>
    <property type="molecule type" value="Genomic_DNA"/>
</dbReference>
<gene>
    <name evidence="15" type="primary">gb22510</name>
    <name evidence="15" type="ORF">PR202_gb22510</name>
</gene>
<dbReference type="Pfam" id="PF17766">
    <property type="entry name" value="fn3_6"/>
    <property type="match status" value="1"/>
</dbReference>
<feature type="active site" description="Charge relay system" evidence="7 8">
    <location>
        <position position="223"/>
    </location>
</feature>
<name>A0AAV5FGI1_ELECO</name>
<dbReference type="InterPro" id="IPR023828">
    <property type="entry name" value="Peptidase_S8_Ser-AS"/>
</dbReference>
<dbReference type="PRINTS" id="PR00723">
    <property type="entry name" value="SUBTILISIN"/>
</dbReference>
<evidence type="ECO:0008006" key="17">
    <source>
        <dbReference type="Google" id="ProtNLM"/>
    </source>
</evidence>
<dbReference type="Proteomes" id="UP001054889">
    <property type="component" value="Unassembled WGS sequence"/>
</dbReference>
<keyword evidence="2 8" id="KW-0645">Protease</keyword>
<dbReference type="InterPro" id="IPR037045">
    <property type="entry name" value="S8pro/Inhibitor_I9_sf"/>
</dbReference>
<dbReference type="Gene3D" id="3.30.70.80">
    <property type="entry name" value="Peptidase S8 propeptide/proteinase inhibitor I9"/>
    <property type="match status" value="1"/>
</dbReference>
<dbReference type="InterPro" id="IPR041469">
    <property type="entry name" value="Subtilisin-like_FN3"/>
</dbReference>
<dbReference type="GO" id="GO:0006508">
    <property type="term" value="P:proteolysis"/>
    <property type="evidence" value="ECO:0007669"/>
    <property type="project" value="UniProtKB-KW"/>
</dbReference>
<evidence type="ECO:0000256" key="5">
    <source>
        <dbReference type="ARBA" id="ARBA00022825"/>
    </source>
</evidence>
<keyword evidence="3 10" id="KW-0732">Signal</keyword>
<evidence type="ECO:0000259" key="11">
    <source>
        <dbReference type="Pfam" id="PF00082"/>
    </source>
</evidence>
<keyword evidence="4 8" id="KW-0378">Hydrolase</keyword>
<dbReference type="InterPro" id="IPR015500">
    <property type="entry name" value="Peptidase_S8_subtilisin-rel"/>
</dbReference>
<dbReference type="Pfam" id="PF05922">
    <property type="entry name" value="Inhibitor_I9"/>
    <property type="match status" value="1"/>
</dbReference>
<keyword evidence="6" id="KW-0325">Glycoprotein</keyword>
<evidence type="ECO:0000256" key="2">
    <source>
        <dbReference type="ARBA" id="ARBA00022670"/>
    </source>
</evidence>
<dbReference type="InterPro" id="IPR036852">
    <property type="entry name" value="Peptidase_S8/S53_dom_sf"/>
</dbReference>
<dbReference type="PANTHER" id="PTHR10795">
    <property type="entry name" value="PROPROTEIN CONVERTASE SUBTILISIN/KEXIN"/>
    <property type="match status" value="1"/>
</dbReference>
<dbReference type="InterPro" id="IPR010259">
    <property type="entry name" value="S8pro/Inhibitor_I9"/>
</dbReference>
<evidence type="ECO:0000256" key="7">
    <source>
        <dbReference type="PIRSR" id="PIRSR615500-1"/>
    </source>
</evidence>
<evidence type="ECO:0000313" key="16">
    <source>
        <dbReference type="Proteomes" id="UP001054889"/>
    </source>
</evidence>
<evidence type="ECO:0000313" key="15">
    <source>
        <dbReference type="EMBL" id="GJN33882.1"/>
    </source>
</evidence>
<dbReference type="PROSITE" id="PS00138">
    <property type="entry name" value="SUBTILASE_SER"/>
    <property type="match status" value="1"/>
</dbReference>
<dbReference type="CDD" id="cd04852">
    <property type="entry name" value="Peptidases_S8_3"/>
    <property type="match status" value="1"/>
</dbReference>
<dbReference type="CDD" id="cd02120">
    <property type="entry name" value="PA_subtilisin_like"/>
    <property type="match status" value="1"/>
</dbReference>
<evidence type="ECO:0000259" key="13">
    <source>
        <dbReference type="Pfam" id="PF05922"/>
    </source>
</evidence>
<dbReference type="Pfam" id="PF02225">
    <property type="entry name" value="PA"/>
    <property type="match status" value="1"/>
</dbReference>
<feature type="domain" description="Inhibitor I9" evidence="13">
    <location>
        <begin position="37"/>
        <end position="112"/>
    </location>
</feature>
<evidence type="ECO:0000256" key="9">
    <source>
        <dbReference type="SAM" id="MobiDB-lite"/>
    </source>
</evidence>
<accession>A0AAV5FGI1</accession>
<evidence type="ECO:0000259" key="14">
    <source>
        <dbReference type="Pfam" id="PF17766"/>
    </source>
</evidence>
<dbReference type="PROSITE" id="PS51892">
    <property type="entry name" value="SUBTILASE"/>
    <property type="match status" value="1"/>
</dbReference>
<dbReference type="FunFam" id="3.40.50.200:FF:000006">
    <property type="entry name" value="Subtilisin-like protease SBT1.5"/>
    <property type="match status" value="1"/>
</dbReference>
<dbReference type="Gene3D" id="2.60.40.2310">
    <property type="match status" value="1"/>
</dbReference>
<keyword evidence="5 8" id="KW-0720">Serine protease</keyword>
<dbReference type="Pfam" id="PF00082">
    <property type="entry name" value="Peptidase_S8"/>
    <property type="match status" value="1"/>
</dbReference>
<proteinExistence type="inferred from homology"/>
<feature type="active site" description="Charge relay system" evidence="7 8">
    <location>
        <position position="148"/>
    </location>
</feature>
<comment type="similarity">
    <text evidence="1 8">Belongs to the peptidase S8 family.</text>
</comment>
<evidence type="ECO:0000259" key="12">
    <source>
        <dbReference type="Pfam" id="PF02225"/>
    </source>
</evidence>
<dbReference type="InterPro" id="IPR045051">
    <property type="entry name" value="SBT"/>
</dbReference>
<dbReference type="InterPro" id="IPR046450">
    <property type="entry name" value="PA_dom_sf"/>
</dbReference>
<dbReference type="AlphaFoldDB" id="A0AAV5FGI1"/>
<reference evidence="15" key="1">
    <citation type="journal article" date="2018" name="DNA Res.">
        <title>Multiple hybrid de novo genome assembly of finger millet, an orphan allotetraploid crop.</title>
        <authorList>
            <person name="Hatakeyama M."/>
            <person name="Aluri S."/>
            <person name="Balachadran M.T."/>
            <person name="Sivarajan S.R."/>
            <person name="Patrignani A."/>
            <person name="Gruter S."/>
            <person name="Poveda L."/>
            <person name="Shimizu-Inatsugi R."/>
            <person name="Baeten J."/>
            <person name="Francoijs K.J."/>
            <person name="Nataraja K.N."/>
            <person name="Reddy Y.A.N."/>
            <person name="Phadnis S."/>
            <person name="Ravikumar R.L."/>
            <person name="Schlapbach R."/>
            <person name="Sreeman S.M."/>
            <person name="Shimizu K.K."/>
        </authorList>
    </citation>
    <scope>NUCLEOTIDE SEQUENCE</scope>
</reference>
<comment type="caution">
    <text evidence="15">The sequence shown here is derived from an EMBL/GenBank/DDBJ whole genome shotgun (WGS) entry which is preliminary data.</text>
</comment>
<feature type="domain" description="Peptidase S8/S53" evidence="11">
    <location>
        <begin position="140"/>
        <end position="666"/>
    </location>
</feature>
<keyword evidence="16" id="KW-1185">Reference proteome</keyword>
<evidence type="ECO:0000256" key="8">
    <source>
        <dbReference type="PROSITE-ProRule" id="PRU01240"/>
    </source>
</evidence>
<evidence type="ECO:0000256" key="10">
    <source>
        <dbReference type="SAM" id="SignalP"/>
    </source>
</evidence>
<dbReference type="InterPro" id="IPR000209">
    <property type="entry name" value="Peptidase_S8/S53_dom"/>
</dbReference>
<dbReference type="SUPFAM" id="SSF52743">
    <property type="entry name" value="Subtilisin-like"/>
    <property type="match status" value="1"/>
</dbReference>
<feature type="signal peptide" evidence="10">
    <location>
        <begin position="1"/>
        <end position="26"/>
    </location>
</feature>
<feature type="chain" id="PRO_5043730571" description="Subtilisin-like protease" evidence="10">
    <location>
        <begin position="27"/>
        <end position="848"/>
    </location>
</feature>
<dbReference type="SUPFAM" id="SSF52025">
    <property type="entry name" value="PA domain"/>
    <property type="match status" value="1"/>
</dbReference>
<reference evidence="15" key="2">
    <citation type="submission" date="2021-12" db="EMBL/GenBank/DDBJ databases">
        <title>Resequencing data analysis of finger millet.</title>
        <authorList>
            <person name="Hatakeyama M."/>
            <person name="Aluri S."/>
            <person name="Balachadran M.T."/>
            <person name="Sivarajan S.R."/>
            <person name="Poveda L."/>
            <person name="Shimizu-Inatsugi R."/>
            <person name="Schlapbach R."/>
            <person name="Sreeman S.M."/>
            <person name="Shimizu K.K."/>
        </authorList>
    </citation>
    <scope>NUCLEOTIDE SEQUENCE</scope>
</reference>
<dbReference type="Gene3D" id="3.50.30.30">
    <property type="match status" value="1"/>
</dbReference>
<dbReference type="FunFam" id="3.50.30.30:FF:000005">
    <property type="entry name" value="subtilisin-like protease SBT1.5"/>
    <property type="match status" value="1"/>
</dbReference>
<feature type="domain" description="Subtilisin-like protease fibronectin type-III" evidence="14">
    <location>
        <begin position="744"/>
        <end position="844"/>
    </location>
</feature>
<evidence type="ECO:0000256" key="6">
    <source>
        <dbReference type="ARBA" id="ARBA00023180"/>
    </source>
</evidence>
<dbReference type="InterPro" id="IPR003137">
    <property type="entry name" value="PA_domain"/>
</dbReference>
<dbReference type="InterPro" id="IPR034197">
    <property type="entry name" value="Peptidases_S8_3"/>
</dbReference>
<feature type="active site" description="Charge relay system" evidence="7 8">
    <location>
        <position position="625"/>
    </location>
</feature>
<feature type="domain" description="PA" evidence="12">
    <location>
        <begin position="380"/>
        <end position="469"/>
    </location>
</feature>
<feature type="region of interest" description="Disordered" evidence="9">
    <location>
        <begin position="203"/>
        <end position="229"/>
    </location>
</feature>
<sequence>MLPMQQPPLLLRLLLLFFAVSSPAFGGSDADGANMATYIVYLNPSLKPSPYATHLHWHHAHLDALSLDPSHHLLYSYTAAAPSAFAARLLPSHAEALRAHPAVAWVHEDALHPLHTTRSPSFMHLPPYESAQGAVGGGSDDVIIGVLDTGVWPESPSFGDAGMGPVPARWRGTCDTNATDFPSSMCNRKLIGARAFFRGFSATGNASSRASSDAMSPRDRDGHGTHTASTAAGAVVSDASLLGYASGTARGMAPGARVAAYKVCWRQGCFSSDILAGMDQAIDDGVDVLSLSLGGGAASLSRDPIAIGALAATRRGIVVACSAGNSGPAPYTLVNAAPWIITVGAGTLDRTFPAYAELGNGESHAGMSLYAGDGLGDDKYPLVYNRGLRAGSNATKLCMTGTLDPAGVKGKVVLCDRGGNSRVEKGQVVRLAGGVGMVLANTAQSGEEVVADSHLIPAVAVGASSGDAIRRYVESDADNAEVALSFAGTALDVRPAPVVAAFSSRGPNRQVPQLLKPDVIGPGVNILAGWTGSLGPTGLIADERRSAFNILSGEQARVASSALLSDGLMTLLLTLDIRVHQHYYDALGTLSEHYLYYDILTLDNQQALLARTGTAHSAIYDAGTSMSCPHISGLAAFVKAARPDWSPSAIKSALMTTAYTLDNTGSPLLDAATNATATPWAFGAGHVDPVKALSPGLVYDDASFDDYVAFLCAVGVSPQQVQAVSAAAAAPNVTCTRKLSNPGDLNYPSFSVVFRRKSSRSSVKYHRELTNVAESGGTYSVKVTGPSDISVSVKPERLVFNKTGDKVRYTVTFRCANARGPMDPAAFGWLTWSSGDHEVRSPISYTWA</sequence>
<evidence type="ECO:0000256" key="3">
    <source>
        <dbReference type="ARBA" id="ARBA00022729"/>
    </source>
</evidence>
<dbReference type="GO" id="GO:0004252">
    <property type="term" value="F:serine-type endopeptidase activity"/>
    <property type="evidence" value="ECO:0007669"/>
    <property type="project" value="UniProtKB-UniRule"/>
</dbReference>
<evidence type="ECO:0000256" key="1">
    <source>
        <dbReference type="ARBA" id="ARBA00011073"/>
    </source>
</evidence>
<dbReference type="Gene3D" id="3.40.50.200">
    <property type="entry name" value="Peptidase S8/S53 domain"/>
    <property type="match status" value="2"/>
</dbReference>
<feature type="compositionally biased region" description="Polar residues" evidence="9">
    <location>
        <begin position="203"/>
        <end position="214"/>
    </location>
</feature>
<organism evidence="15 16">
    <name type="scientific">Eleusine coracana subsp. coracana</name>
    <dbReference type="NCBI Taxonomy" id="191504"/>
    <lineage>
        <taxon>Eukaryota</taxon>
        <taxon>Viridiplantae</taxon>
        <taxon>Streptophyta</taxon>
        <taxon>Embryophyta</taxon>
        <taxon>Tracheophyta</taxon>
        <taxon>Spermatophyta</taxon>
        <taxon>Magnoliopsida</taxon>
        <taxon>Liliopsida</taxon>
        <taxon>Poales</taxon>
        <taxon>Poaceae</taxon>
        <taxon>PACMAD clade</taxon>
        <taxon>Chloridoideae</taxon>
        <taxon>Cynodonteae</taxon>
        <taxon>Eleusininae</taxon>
        <taxon>Eleusine</taxon>
    </lineage>
</organism>
<protein>
    <recommendedName>
        <fullName evidence="17">Subtilisin-like protease</fullName>
    </recommendedName>
</protein>
<evidence type="ECO:0000256" key="4">
    <source>
        <dbReference type="ARBA" id="ARBA00022801"/>
    </source>
</evidence>